<proteinExistence type="predicted"/>
<dbReference type="PROSITE" id="PS50249">
    <property type="entry name" value="MPN"/>
    <property type="match status" value="1"/>
</dbReference>
<dbReference type="InterPro" id="IPR001405">
    <property type="entry name" value="UPF0758"/>
</dbReference>
<keyword evidence="2" id="KW-0479">Metal-binding</keyword>
<dbReference type="InterPro" id="IPR025657">
    <property type="entry name" value="RadC_JAB"/>
</dbReference>
<dbReference type="RefSeq" id="WP_377715825.1">
    <property type="nucleotide sequence ID" value="NZ_JBHTJM010000009.1"/>
</dbReference>
<dbReference type="Proteomes" id="UP001596997">
    <property type="component" value="Unassembled WGS sequence"/>
</dbReference>
<dbReference type="Gene3D" id="3.40.140.10">
    <property type="entry name" value="Cytidine Deaminase, domain 2"/>
    <property type="match status" value="1"/>
</dbReference>
<dbReference type="CDD" id="cd08071">
    <property type="entry name" value="MPN_DUF2466"/>
    <property type="match status" value="1"/>
</dbReference>
<comment type="caution">
    <text evidence="7">The sequence shown here is derived from an EMBL/GenBank/DDBJ whole genome shotgun (WGS) entry which is preliminary data.</text>
</comment>
<evidence type="ECO:0000256" key="2">
    <source>
        <dbReference type="ARBA" id="ARBA00022723"/>
    </source>
</evidence>
<evidence type="ECO:0000256" key="4">
    <source>
        <dbReference type="ARBA" id="ARBA00022833"/>
    </source>
</evidence>
<accession>A0ABW3I326</accession>
<keyword evidence="1" id="KW-0645">Protease</keyword>
<evidence type="ECO:0000259" key="6">
    <source>
        <dbReference type="PROSITE" id="PS50249"/>
    </source>
</evidence>
<gene>
    <name evidence="7" type="ORF">ACFQ1O_09685</name>
</gene>
<reference evidence="8" key="1">
    <citation type="journal article" date="2019" name="Int. J. Syst. Evol. Microbiol.">
        <title>The Global Catalogue of Microorganisms (GCM) 10K type strain sequencing project: providing services to taxonomists for standard genome sequencing and annotation.</title>
        <authorList>
            <consortium name="The Broad Institute Genomics Platform"/>
            <consortium name="The Broad Institute Genome Sequencing Center for Infectious Disease"/>
            <person name="Wu L."/>
            <person name="Ma J."/>
        </authorList>
    </citation>
    <scope>NUCLEOTIDE SEQUENCE [LARGE SCALE GENOMIC DNA]</scope>
    <source>
        <strain evidence="8">CCUG 62114</strain>
    </source>
</reference>
<dbReference type="Pfam" id="PF04002">
    <property type="entry name" value="RadC"/>
    <property type="match status" value="1"/>
</dbReference>
<dbReference type="InterPro" id="IPR037518">
    <property type="entry name" value="MPN"/>
</dbReference>
<dbReference type="EMBL" id="JBHTJM010000009">
    <property type="protein sequence ID" value="MFD0964276.1"/>
    <property type="molecule type" value="Genomic_DNA"/>
</dbReference>
<protein>
    <submittedName>
        <fullName evidence="7">JAB domain-containing protein</fullName>
    </submittedName>
</protein>
<feature type="domain" description="MPN" evidence="6">
    <location>
        <begin position="23"/>
        <end position="148"/>
    </location>
</feature>
<sequence>MNNIISEIELTYKPNFGEGSRVRISNSQDAYKVIIASWNMNTIELREEFKVLLLNRASEVLGVHTLAKGGMSACYVDIKLLLAVAIKSAASSIILVHNHPNGNLKPSEADKIICKKIKKASEYLDVKLLDNLIIVKGEYYSFADRNVL</sequence>
<evidence type="ECO:0000256" key="1">
    <source>
        <dbReference type="ARBA" id="ARBA00022670"/>
    </source>
</evidence>
<evidence type="ECO:0000313" key="8">
    <source>
        <dbReference type="Proteomes" id="UP001596997"/>
    </source>
</evidence>
<evidence type="ECO:0000256" key="5">
    <source>
        <dbReference type="ARBA" id="ARBA00023049"/>
    </source>
</evidence>
<dbReference type="PANTHER" id="PTHR30471:SF3">
    <property type="entry name" value="UPF0758 PROTEIN YEES-RELATED"/>
    <property type="match status" value="1"/>
</dbReference>
<evidence type="ECO:0000256" key="3">
    <source>
        <dbReference type="ARBA" id="ARBA00022801"/>
    </source>
</evidence>
<keyword evidence="4" id="KW-0862">Zinc</keyword>
<organism evidence="7 8">
    <name type="scientific">Pseudofulvibacter geojedonensis</name>
    <dbReference type="NCBI Taxonomy" id="1123758"/>
    <lineage>
        <taxon>Bacteria</taxon>
        <taxon>Pseudomonadati</taxon>
        <taxon>Bacteroidota</taxon>
        <taxon>Flavobacteriia</taxon>
        <taxon>Flavobacteriales</taxon>
        <taxon>Flavobacteriaceae</taxon>
        <taxon>Pseudofulvibacter</taxon>
    </lineage>
</organism>
<keyword evidence="3" id="KW-0378">Hydrolase</keyword>
<keyword evidence="5" id="KW-0482">Metalloprotease</keyword>
<dbReference type="PANTHER" id="PTHR30471">
    <property type="entry name" value="DNA REPAIR PROTEIN RADC"/>
    <property type="match status" value="1"/>
</dbReference>
<evidence type="ECO:0000313" key="7">
    <source>
        <dbReference type="EMBL" id="MFD0964276.1"/>
    </source>
</evidence>
<name>A0ABW3I326_9FLAO</name>
<keyword evidence="8" id="KW-1185">Reference proteome</keyword>